<evidence type="ECO:0000313" key="6">
    <source>
        <dbReference type="Proteomes" id="UP000243250"/>
    </source>
</evidence>
<keyword evidence="2" id="KW-0328">Glycosyltransferase</keyword>
<evidence type="ECO:0000256" key="1">
    <source>
        <dbReference type="ARBA" id="ARBA00006739"/>
    </source>
</evidence>
<comment type="similarity">
    <text evidence="1">Belongs to the glycosyltransferase 2 family.</text>
</comment>
<reference evidence="6" key="1">
    <citation type="submission" date="2016-10" db="EMBL/GenBank/DDBJ databases">
        <authorList>
            <person name="Varghese N."/>
            <person name="Submissions S."/>
        </authorList>
    </citation>
    <scope>NUCLEOTIDE SEQUENCE [LARGE SCALE GENOMIC DNA]</scope>
    <source>
        <strain evidence="6">CGMCC 1.8711</strain>
    </source>
</reference>
<proteinExistence type="inferred from homology"/>
<evidence type="ECO:0000256" key="2">
    <source>
        <dbReference type="ARBA" id="ARBA00022676"/>
    </source>
</evidence>
<evidence type="ECO:0000313" key="5">
    <source>
        <dbReference type="EMBL" id="SFR66603.1"/>
    </source>
</evidence>
<evidence type="ECO:0000259" key="4">
    <source>
        <dbReference type="Pfam" id="PF00535"/>
    </source>
</evidence>
<keyword evidence="6" id="KW-1185">Reference proteome</keyword>
<dbReference type="PANTHER" id="PTHR43179">
    <property type="entry name" value="RHAMNOSYLTRANSFERASE WBBL"/>
    <property type="match status" value="1"/>
</dbReference>
<dbReference type="Gene3D" id="3.90.550.10">
    <property type="entry name" value="Spore Coat Polysaccharide Biosynthesis Protein SpsA, Chain A"/>
    <property type="match status" value="1"/>
</dbReference>
<dbReference type="Proteomes" id="UP000243250">
    <property type="component" value="Unassembled WGS sequence"/>
</dbReference>
<evidence type="ECO:0000256" key="3">
    <source>
        <dbReference type="ARBA" id="ARBA00022679"/>
    </source>
</evidence>
<name>A0A1I6IIS2_9EURY</name>
<dbReference type="GO" id="GO:0016757">
    <property type="term" value="F:glycosyltransferase activity"/>
    <property type="evidence" value="ECO:0007669"/>
    <property type="project" value="UniProtKB-KW"/>
</dbReference>
<keyword evidence="3 5" id="KW-0808">Transferase</keyword>
<dbReference type="SUPFAM" id="SSF53448">
    <property type="entry name" value="Nucleotide-diphospho-sugar transferases"/>
    <property type="match status" value="1"/>
</dbReference>
<dbReference type="PANTHER" id="PTHR43179:SF12">
    <property type="entry name" value="GALACTOFURANOSYLTRANSFERASE GLFT2"/>
    <property type="match status" value="1"/>
</dbReference>
<dbReference type="InterPro" id="IPR029044">
    <property type="entry name" value="Nucleotide-diphossugar_trans"/>
</dbReference>
<organism evidence="5 6">
    <name type="scientific">Halogeometricum limi</name>
    <dbReference type="NCBI Taxonomy" id="555875"/>
    <lineage>
        <taxon>Archaea</taxon>
        <taxon>Methanobacteriati</taxon>
        <taxon>Methanobacteriota</taxon>
        <taxon>Stenosarchaea group</taxon>
        <taxon>Halobacteria</taxon>
        <taxon>Halobacteriales</taxon>
        <taxon>Haloferacaceae</taxon>
        <taxon>Halogeometricum</taxon>
    </lineage>
</organism>
<sequence length="327" mass="36921">MPHSPTNAPEFDDLSGLPDSMLSSDRLSQLPETYRSRVETGFDATHDPDPAASLVVVTFRTARPVFESVLSALAAQTDDDFELVVVNNGVDWDIESRLRELDQQTAYVELVRNCGVTVARNLGAELALSDLLLFLDDDGVPDHRFVEAHRRAHKENDIVAVRGRVFPKSKTFYNRFQQWYNLGDESLPYLLNIEGNASIDREAYDDVSGFDEALGGRAGHEGIDLTYRLLREGYERDQIQYCPHAVIYHDYATSLVGYIHKRIVSRRHRQRLSAQRPELFEFASTYSPPPGMDPDNSRFDNLAQTLLAVVVYVGSLVLDLRDKVSND</sequence>
<dbReference type="AlphaFoldDB" id="A0A1I6IIS2"/>
<dbReference type="STRING" id="555875.SAMN04488124_3263"/>
<feature type="domain" description="Glycosyltransferase 2-like" evidence="4">
    <location>
        <begin position="53"/>
        <end position="186"/>
    </location>
</feature>
<dbReference type="EMBL" id="FOYS01000006">
    <property type="protein sequence ID" value="SFR66603.1"/>
    <property type="molecule type" value="Genomic_DNA"/>
</dbReference>
<accession>A0A1I6IIS2</accession>
<dbReference type="Pfam" id="PF00535">
    <property type="entry name" value="Glycos_transf_2"/>
    <property type="match status" value="1"/>
</dbReference>
<gene>
    <name evidence="5" type="ORF">SAMN04488124_3263</name>
</gene>
<protein>
    <submittedName>
        <fullName evidence="5">Glycosyltransferase, GT2 family</fullName>
    </submittedName>
</protein>
<dbReference type="InterPro" id="IPR001173">
    <property type="entry name" value="Glyco_trans_2-like"/>
</dbReference>
<dbReference type="OrthoDB" id="46222at2157"/>